<reference evidence="2 4" key="2">
    <citation type="submission" date="2016-11" db="EMBL/GenBank/DDBJ databases">
        <authorList>
            <person name="Jaros S."/>
            <person name="Januszkiewicz K."/>
            <person name="Wedrychowicz H."/>
        </authorList>
    </citation>
    <scope>NUCLEOTIDE SEQUENCE [LARGE SCALE GENOMIC DNA]</scope>
    <source>
        <strain evidence="2">NVI 5450</strain>
    </source>
</reference>
<keyword evidence="3" id="KW-1185">Reference proteome</keyword>
<evidence type="ECO:0000313" key="2">
    <source>
        <dbReference type="EMBL" id="SGZ10084.1"/>
    </source>
</evidence>
<dbReference type="AlphaFoldDB" id="A0A1K9ZML9"/>
<dbReference type="EMBL" id="FPLD01000100">
    <property type="protein sequence ID" value="SGZ10084.1"/>
    <property type="molecule type" value="Genomic_DNA"/>
</dbReference>
<proteinExistence type="predicted"/>
<sequence>MQRKGLGTQVLTELTKTAFERVNEIYLNASLHAILMYQN</sequence>
<gene>
    <name evidence="1" type="ORF">MT2528_3339</name>
    <name evidence="2" type="ORF">NVI5450_3533</name>
</gene>
<reference evidence="1 3" key="1">
    <citation type="submission" date="2016-11" db="EMBL/GenBank/DDBJ databases">
        <authorList>
            <person name="Klemetsen T."/>
        </authorList>
    </citation>
    <scope>NUCLEOTIDE SEQUENCE [LARGE SCALE GENOMIC DNA]</scope>
    <source>
        <strain evidence="1">MT 2528</strain>
    </source>
</reference>
<dbReference type="GO" id="GO:0016740">
    <property type="term" value="F:transferase activity"/>
    <property type="evidence" value="ECO:0007669"/>
    <property type="project" value="UniProtKB-KW"/>
</dbReference>
<dbReference type="Proteomes" id="UP000182660">
    <property type="component" value="Unassembled WGS sequence"/>
</dbReference>
<accession>A0A1K9ZML9</accession>
<keyword evidence="2" id="KW-0808">Transferase</keyword>
<dbReference type="EMBL" id="FPLJ01000075">
    <property type="protein sequence ID" value="SGY97114.1"/>
    <property type="molecule type" value="Genomic_DNA"/>
</dbReference>
<protein>
    <submittedName>
        <fullName evidence="2">Acetyltransferase</fullName>
    </submittedName>
</protein>
<dbReference type="Proteomes" id="UP000183794">
    <property type="component" value="Unassembled WGS sequence"/>
</dbReference>
<evidence type="ECO:0000313" key="1">
    <source>
        <dbReference type="EMBL" id="SGY97114.1"/>
    </source>
</evidence>
<name>A0A1K9ZML9_9GAMM</name>
<organism evidence="2 4">
    <name type="scientific">Moritella viscosa</name>
    <dbReference type="NCBI Taxonomy" id="80854"/>
    <lineage>
        <taxon>Bacteria</taxon>
        <taxon>Pseudomonadati</taxon>
        <taxon>Pseudomonadota</taxon>
        <taxon>Gammaproteobacteria</taxon>
        <taxon>Alteromonadales</taxon>
        <taxon>Moritellaceae</taxon>
        <taxon>Moritella</taxon>
    </lineage>
</organism>
<evidence type="ECO:0000313" key="3">
    <source>
        <dbReference type="Proteomes" id="UP000182660"/>
    </source>
</evidence>
<evidence type="ECO:0000313" key="4">
    <source>
        <dbReference type="Proteomes" id="UP000183794"/>
    </source>
</evidence>